<comment type="subcellular location">
    <subcellularLocation>
        <location evidence="1">Mitochondrion</location>
    </subcellularLocation>
</comment>
<accession>A0A023ERX1</accession>
<dbReference type="VEuPathDB" id="VectorBase:AALFPA_077873"/>
<dbReference type="Pfam" id="PF07147">
    <property type="entry name" value="PDCD9"/>
    <property type="match status" value="1"/>
</dbReference>
<sequence length="420" mass="48273">MRFSAVLLRQHIGFHFKKHWIVQGKRVPSDTGAQAELVARGIPVVDPNELISERRVVDPSQRVQVVGQLPPEVQLDENHPLYKREQCYLYGDRNVLLEGVRQAQVLLNTVVYDELPLRVEERLDKMKIPTPLDRSMQQSVLAALVFDTEQVKTALVKDPERPAFKFPRVYGISNEKRNRLILSKLVTHCERFLGPEVSSNRKIIANTQFIVPVIKDLDRIQFSLKVDSFITSTAPIKPLDNSVYRPQDQSLPDIHPVKETVTIPTTHFYEWQNEYPISRQYRFSHPHTVLLHCSPDSVANMFETPVTDDQKEARAMIKAFTVAAARARQLYGEDVQALPAPINVQVVQTDSQWFHFGIFQLNTLDLKVEEGGQSSQSRNLWFRKPRMDLYSECGYRVGKPALVDYNREVLRHMAVFYGSS</sequence>
<organism evidence="9">
    <name type="scientific">Aedes albopictus</name>
    <name type="common">Asian tiger mosquito</name>
    <name type="synonym">Stegomyia albopicta</name>
    <dbReference type="NCBI Taxonomy" id="7160"/>
    <lineage>
        <taxon>Eukaryota</taxon>
        <taxon>Metazoa</taxon>
        <taxon>Ecdysozoa</taxon>
        <taxon>Arthropoda</taxon>
        <taxon>Hexapoda</taxon>
        <taxon>Insecta</taxon>
        <taxon>Pterygota</taxon>
        <taxon>Neoptera</taxon>
        <taxon>Endopterygota</taxon>
        <taxon>Diptera</taxon>
        <taxon>Nematocera</taxon>
        <taxon>Culicoidea</taxon>
        <taxon>Culicidae</taxon>
        <taxon>Culicinae</taxon>
        <taxon>Aedini</taxon>
        <taxon>Aedes</taxon>
        <taxon>Stegomyia</taxon>
    </lineage>
</organism>
<evidence type="ECO:0000256" key="4">
    <source>
        <dbReference type="ARBA" id="ARBA00023128"/>
    </source>
</evidence>
<comment type="similarity">
    <text evidence="6">Belongs to the mitochondrion-specific ribosomal protein mL37 family.</text>
</comment>
<dbReference type="PANTHER" id="PTHR15889:SF2">
    <property type="entry name" value="LARGE RIBOSOMAL SUBUNIT PROTEIN ML37"/>
    <property type="match status" value="1"/>
</dbReference>
<dbReference type="InterPro" id="IPR052482">
    <property type="entry name" value="mtLSU_mL37"/>
</dbReference>
<dbReference type="VEuPathDB" id="VectorBase:AALC636_003131"/>
<keyword evidence="3 9" id="KW-0689">Ribosomal protein</keyword>
<dbReference type="GO" id="GO:0005739">
    <property type="term" value="C:mitochondrion"/>
    <property type="evidence" value="ECO:0007669"/>
    <property type="project" value="UniProtKB-SubCell"/>
</dbReference>
<protein>
    <recommendedName>
        <fullName evidence="7">Large ribosomal subunit protein mL37</fullName>
    </recommendedName>
    <alternativeName>
        <fullName evidence="8">39S ribosomal protein L37, mitochondrial</fullName>
    </alternativeName>
</protein>
<evidence type="ECO:0000256" key="1">
    <source>
        <dbReference type="ARBA" id="ARBA00004173"/>
    </source>
</evidence>
<dbReference type="GO" id="GO:1990904">
    <property type="term" value="C:ribonucleoprotein complex"/>
    <property type="evidence" value="ECO:0007669"/>
    <property type="project" value="UniProtKB-KW"/>
</dbReference>
<dbReference type="InterPro" id="IPR010793">
    <property type="entry name" value="Ribosomal_mL37/mL65"/>
</dbReference>
<dbReference type="VEuPathDB" id="VectorBase:AALF007840"/>
<dbReference type="PANTHER" id="PTHR15889">
    <property type="entry name" value="MITOCHONDRIAL RIBOSOMAL PROTEIN L37"/>
    <property type="match status" value="1"/>
</dbReference>
<evidence type="ECO:0000256" key="3">
    <source>
        <dbReference type="ARBA" id="ARBA00022980"/>
    </source>
</evidence>
<evidence type="ECO:0000256" key="5">
    <source>
        <dbReference type="ARBA" id="ARBA00023274"/>
    </source>
</evidence>
<evidence type="ECO:0000256" key="8">
    <source>
        <dbReference type="ARBA" id="ARBA00041617"/>
    </source>
</evidence>
<evidence type="ECO:0000313" key="9">
    <source>
        <dbReference type="EMBL" id="JAC11955.1"/>
    </source>
</evidence>
<dbReference type="GO" id="GO:0003735">
    <property type="term" value="F:structural constituent of ribosome"/>
    <property type="evidence" value="ECO:0007669"/>
    <property type="project" value="InterPro"/>
</dbReference>
<proteinExistence type="evidence at transcript level"/>
<dbReference type="GO" id="GO:0006412">
    <property type="term" value="P:translation"/>
    <property type="evidence" value="ECO:0007669"/>
    <property type="project" value="InterPro"/>
</dbReference>
<keyword evidence="2" id="KW-0809">Transit peptide</keyword>
<keyword evidence="5" id="KW-0687">Ribonucleoprotein</keyword>
<dbReference type="EMBL" id="GAPW01001643">
    <property type="protein sequence ID" value="JAC11955.1"/>
    <property type="molecule type" value="mRNA"/>
</dbReference>
<evidence type="ECO:0000256" key="7">
    <source>
        <dbReference type="ARBA" id="ARBA00039442"/>
    </source>
</evidence>
<name>A0A023ERX1_AEDAL</name>
<keyword evidence="4" id="KW-0496">Mitochondrion</keyword>
<reference evidence="9" key="1">
    <citation type="journal article" date="2014" name="PLoS Negl. Trop. Dis.">
        <title>Identification and characterization of seminal fluid proteins in the Asian tiger mosquito, Aedes albopictus.</title>
        <authorList>
            <person name="Boes K.E."/>
            <person name="Ribeiro J.M."/>
            <person name="Wong A."/>
            <person name="Harrington L.C."/>
            <person name="Wolfner M.F."/>
            <person name="Sirot L.K."/>
        </authorList>
    </citation>
    <scope>NUCLEOTIDE SEQUENCE</scope>
    <source>
        <tissue evidence="9">Reproductive organs</tissue>
    </source>
</reference>
<evidence type="ECO:0000256" key="6">
    <source>
        <dbReference type="ARBA" id="ARBA00037985"/>
    </source>
</evidence>
<dbReference type="AlphaFoldDB" id="A0A023ERX1"/>
<evidence type="ECO:0000256" key="2">
    <source>
        <dbReference type="ARBA" id="ARBA00022946"/>
    </source>
</evidence>
<dbReference type="GO" id="GO:0005840">
    <property type="term" value="C:ribosome"/>
    <property type="evidence" value="ECO:0007669"/>
    <property type="project" value="UniProtKB-KW"/>
</dbReference>